<evidence type="ECO:0000256" key="7">
    <source>
        <dbReference type="ARBA" id="ARBA00022989"/>
    </source>
</evidence>
<reference evidence="12" key="1">
    <citation type="submission" date="2022-07" db="EMBL/GenBank/DDBJ databases">
        <title>Draft genome sequence of Zalerion maritima ATCC 34329, a (micro)plastics degrading marine fungus.</title>
        <authorList>
            <person name="Paco A."/>
            <person name="Goncalves M.F.M."/>
            <person name="Rocha-Santos T.A.P."/>
            <person name="Alves A."/>
        </authorList>
    </citation>
    <scope>NUCLEOTIDE SEQUENCE</scope>
    <source>
        <strain evidence="12">ATCC 34329</strain>
    </source>
</reference>
<organism evidence="12 13">
    <name type="scientific">Zalerion maritima</name>
    <dbReference type="NCBI Taxonomy" id="339359"/>
    <lineage>
        <taxon>Eukaryota</taxon>
        <taxon>Fungi</taxon>
        <taxon>Dikarya</taxon>
        <taxon>Ascomycota</taxon>
        <taxon>Pezizomycotina</taxon>
        <taxon>Sordariomycetes</taxon>
        <taxon>Lulworthiomycetidae</taxon>
        <taxon>Lulworthiales</taxon>
        <taxon>Lulworthiaceae</taxon>
        <taxon>Zalerion</taxon>
    </lineage>
</organism>
<evidence type="ECO:0000313" key="12">
    <source>
        <dbReference type="EMBL" id="KAJ2897804.1"/>
    </source>
</evidence>
<keyword evidence="7" id="KW-1133">Transmembrane helix</keyword>
<dbReference type="InterPro" id="IPR050567">
    <property type="entry name" value="Mitochondrial_Carrier"/>
</dbReference>
<keyword evidence="13" id="KW-1185">Reference proteome</keyword>
<evidence type="ECO:0000256" key="4">
    <source>
        <dbReference type="ARBA" id="ARBA00022692"/>
    </source>
</evidence>
<dbReference type="AlphaFoldDB" id="A0AAD5RLE1"/>
<protein>
    <submittedName>
        <fullName evidence="12">Integral membrane ornithine transporter of mitochondria</fullName>
    </submittedName>
</protein>
<dbReference type="GO" id="GO:0022857">
    <property type="term" value="F:transmembrane transporter activity"/>
    <property type="evidence" value="ECO:0007669"/>
    <property type="project" value="TreeGrafter"/>
</dbReference>
<evidence type="ECO:0000256" key="6">
    <source>
        <dbReference type="ARBA" id="ARBA00022792"/>
    </source>
</evidence>
<dbReference type="InterPro" id="IPR023395">
    <property type="entry name" value="MCP_dom_sf"/>
</dbReference>
<gene>
    <name evidence="12" type="ORF">MKZ38_004366</name>
</gene>
<feature type="repeat" description="Solcar" evidence="10">
    <location>
        <begin position="125"/>
        <end position="229"/>
    </location>
</feature>
<dbReference type="GO" id="GO:0005743">
    <property type="term" value="C:mitochondrial inner membrane"/>
    <property type="evidence" value="ECO:0007669"/>
    <property type="project" value="UniProtKB-SubCell"/>
</dbReference>
<evidence type="ECO:0000256" key="8">
    <source>
        <dbReference type="ARBA" id="ARBA00023128"/>
    </source>
</evidence>
<dbReference type="InterPro" id="IPR002067">
    <property type="entry name" value="MCP"/>
</dbReference>
<proteinExistence type="inferred from homology"/>
<dbReference type="Proteomes" id="UP001201980">
    <property type="component" value="Unassembled WGS sequence"/>
</dbReference>
<evidence type="ECO:0000256" key="1">
    <source>
        <dbReference type="ARBA" id="ARBA00004448"/>
    </source>
</evidence>
<keyword evidence="5" id="KW-0677">Repeat</keyword>
<dbReference type="PANTHER" id="PTHR45624:SF9">
    <property type="entry name" value="CARRIER PROTEIN, PUTATIVE (AFU_ORTHOLOGUE AFUA_4G06390)-RELATED"/>
    <property type="match status" value="1"/>
</dbReference>
<dbReference type="InterPro" id="IPR018108">
    <property type="entry name" value="MCP_transmembrane"/>
</dbReference>
<dbReference type="Pfam" id="PF00153">
    <property type="entry name" value="Mito_carr"/>
    <property type="match status" value="2"/>
</dbReference>
<comment type="similarity">
    <text evidence="2 11">Belongs to the mitochondrial carrier (TC 2.A.29) family.</text>
</comment>
<evidence type="ECO:0000313" key="13">
    <source>
        <dbReference type="Proteomes" id="UP001201980"/>
    </source>
</evidence>
<evidence type="ECO:0000256" key="5">
    <source>
        <dbReference type="ARBA" id="ARBA00022737"/>
    </source>
</evidence>
<name>A0AAD5RLE1_9PEZI</name>
<evidence type="ECO:0000256" key="9">
    <source>
        <dbReference type="ARBA" id="ARBA00023136"/>
    </source>
</evidence>
<dbReference type="PRINTS" id="PR00926">
    <property type="entry name" value="MITOCARRIER"/>
</dbReference>
<evidence type="ECO:0000256" key="11">
    <source>
        <dbReference type="RuleBase" id="RU000488"/>
    </source>
</evidence>
<keyword evidence="6" id="KW-0999">Mitochondrion inner membrane</keyword>
<dbReference type="Gene3D" id="1.50.40.10">
    <property type="entry name" value="Mitochondrial carrier domain"/>
    <property type="match status" value="1"/>
</dbReference>
<dbReference type="EMBL" id="JAKWBI020000256">
    <property type="protein sequence ID" value="KAJ2897804.1"/>
    <property type="molecule type" value="Genomic_DNA"/>
</dbReference>
<keyword evidence="4 10" id="KW-0812">Transmembrane</keyword>
<evidence type="ECO:0000256" key="3">
    <source>
        <dbReference type="ARBA" id="ARBA00022448"/>
    </source>
</evidence>
<accession>A0AAD5RLE1</accession>
<dbReference type="PROSITE" id="PS50920">
    <property type="entry name" value="SOLCAR"/>
    <property type="match status" value="2"/>
</dbReference>
<evidence type="ECO:0000256" key="10">
    <source>
        <dbReference type="PROSITE-ProRule" id="PRU00282"/>
    </source>
</evidence>
<feature type="repeat" description="Solcar" evidence="10">
    <location>
        <begin position="14"/>
        <end position="98"/>
    </location>
</feature>
<evidence type="ECO:0000256" key="2">
    <source>
        <dbReference type="ARBA" id="ARBA00006375"/>
    </source>
</evidence>
<keyword evidence="9 10" id="KW-0472">Membrane</keyword>
<dbReference type="PANTHER" id="PTHR45624">
    <property type="entry name" value="MITOCHONDRIAL BASIC AMINO ACIDS TRANSPORTER-RELATED"/>
    <property type="match status" value="1"/>
</dbReference>
<comment type="caution">
    <text evidence="12">The sequence shown here is derived from an EMBL/GenBank/DDBJ whole genome shotgun (WGS) entry which is preliminary data.</text>
</comment>
<keyword evidence="3 11" id="KW-0813">Transport</keyword>
<keyword evidence="8" id="KW-0496">Mitochondrion</keyword>
<comment type="subcellular location">
    <subcellularLocation>
        <location evidence="1">Mitochondrion inner membrane</location>
        <topology evidence="1">Multi-pass membrane protein</topology>
    </subcellularLocation>
</comment>
<dbReference type="SUPFAM" id="SSF103506">
    <property type="entry name" value="Mitochondrial carrier"/>
    <property type="match status" value="1"/>
</dbReference>
<sequence>MIPNLYPDKPYGFLKGKRTEISASTATVCSTVITFPMDSIKSRLQAYPASYKGAVDCALDTHKKEGFPGFFRGLLVPLASITFVRTLSFSVYSKTKHSLNNVMTETLGVNPTRHVATKGTLPTWYTVTCFGIAGGVAGAAATFVACPMELTKLTEQLSAKMSADSKGYKCPERKAIAASYLGKGPVGTLVTIAQQRGFAGLYTGFPLHMIRDTIGTGIYFAAYESSKHVFSTAFNMEPTNNAVVYLSGGVSGIASWMLIYPLDRAKAEYQREALELPRRKAPLPPKITWFKRRSYRGLGVSMTRSFVINMLFFGIYENVKKTIDRLPDDKNFPENGF</sequence>